<evidence type="ECO:0000313" key="3">
    <source>
        <dbReference type="Proteomes" id="UP000799438"/>
    </source>
</evidence>
<feature type="region of interest" description="Disordered" evidence="1">
    <location>
        <begin position="353"/>
        <end position="429"/>
    </location>
</feature>
<keyword evidence="3" id="KW-1185">Reference proteome</keyword>
<dbReference type="RefSeq" id="XP_033400785.1">
    <property type="nucleotide sequence ID" value="XM_033546044.1"/>
</dbReference>
<feature type="compositionally biased region" description="Polar residues" evidence="1">
    <location>
        <begin position="1"/>
        <end position="13"/>
    </location>
</feature>
<feature type="compositionally biased region" description="Polar residues" evidence="1">
    <location>
        <begin position="448"/>
        <end position="463"/>
    </location>
</feature>
<feature type="region of interest" description="Disordered" evidence="1">
    <location>
        <begin position="447"/>
        <end position="473"/>
    </location>
</feature>
<gene>
    <name evidence="2" type="ORF">K452DRAFT_356402</name>
</gene>
<feature type="compositionally biased region" description="Polar residues" evidence="1">
    <location>
        <begin position="258"/>
        <end position="276"/>
    </location>
</feature>
<feature type="region of interest" description="Disordered" evidence="1">
    <location>
        <begin position="1"/>
        <end position="71"/>
    </location>
</feature>
<proteinExistence type="predicted"/>
<accession>A0A6A6BNR7</accession>
<reference evidence="2" key="1">
    <citation type="journal article" date="2020" name="Stud. Mycol.">
        <title>101 Dothideomycetes genomes: a test case for predicting lifestyles and emergence of pathogens.</title>
        <authorList>
            <person name="Haridas S."/>
            <person name="Albert R."/>
            <person name="Binder M."/>
            <person name="Bloem J."/>
            <person name="Labutti K."/>
            <person name="Salamov A."/>
            <person name="Andreopoulos B."/>
            <person name="Baker S."/>
            <person name="Barry K."/>
            <person name="Bills G."/>
            <person name="Bluhm B."/>
            <person name="Cannon C."/>
            <person name="Castanera R."/>
            <person name="Culley D."/>
            <person name="Daum C."/>
            <person name="Ezra D."/>
            <person name="Gonzalez J."/>
            <person name="Henrissat B."/>
            <person name="Kuo A."/>
            <person name="Liang C."/>
            <person name="Lipzen A."/>
            <person name="Lutzoni F."/>
            <person name="Magnuson J."/>
            <person name="Mondo S."/>
            <person name="Nolan M."/>
            <person name="Ohm R."/>
            <person name="Pangilinan J."/>
            <person name="Park H.-J."/>
            <person name="Ramirez L."/>
            <person name="Alfaro M."/>
            <person name="Sun H."/>
            <person name="Tritt A."/>
            <person name="Yoshinaga Y."/>
            <person name="Zwiers L.-H."/>
            <person name="Turgeon B."/>
            <person name="Goodwin S."/>
            <person name="Spatafora J."/>
            <person name="Crous P."/>
            <person name="Grigoriev I."/>
        </authorList>
    </citation>
    <scope>NUCLEOTIDE SEQUENCE</scope>
    <source>
        <strain evidence="2">CBS 121167</strain>
    </source>
</reference>
<feature type="region of interest" description="Disordered" evidence="1">
    <location>
        <begin position="728"/>
        <end position="754"/>
    </location>
</feature>
<dbReference type="EMBL" id="ML995478">
    <property type="protein sequence ID" value="KAF2145073.1"/>
    <property type="molecule type" value="Genomic_DNA"/>
</dbReference>
<name>A0A6A6BNR7_9PEZI</name>
<organism evidence="2 3">
    <name type="scientific">Aplosporella prunicola CBS 121167</name>
    <dbReference type="NCBI Taxonomy" id="1176127"/>
    <lineage>
        <taxon>Eukaryota</taxon>
        <taxon>Fungi</taxon>
        <taxon>Dikarya</taxon>
        <taxon>Ascomycota</taxon>
        <taxon>Pezizomycotina</taxon>
        <taxon>Dothideomycetes</taxon>
        <taxon>Dothideomycetes incertae sedis</taxon>
        <taxon>Botryosphaeriales</taxon>
        <taxon>Aplosporellaceae</taxon>
        <taxon>Aplosporella</taxon>
    </lineage>
</organism>
<evidence type="ECO:0000256" key="1">
    <source>
        <dbReference type="SAM" id="MobiDB-lite"/>
    </source>
</evidence>
<protein>
    <submittedName>
        <fullName evidence="2">Uncharacterized protein</fullName>
    </submittedName>
</protein>
<evidence type="ECO:0000313" key="2">
    <source>
        <dbReference type="EMBL" id="KAF2145073.1"/>
    </source>
</evidence>
<feature type="compositionally biased region" description="Polar residues" evidence="1">
    <location>
        <begin position="359"/>
        <end position="371"/>
    </location>
</feature>
<feature type="compositionally biased region" description="Basic and acidic residues" evidence="1">
    <location>
        <begin position="738"/>
        <end position="750"/>
    </location>
</feature>
<dbReference type="AlphaFoldDB" id="A0A6A6BNR7"/>
<feature type="region of interest" description="Disordered" evidence="1">
    <location>
        <begin position="116"/>
        <end position="161"/>
    </location>
</feature>
<feature type="region of interest" description="Disordered" evidence="1">
    <location>
        <begin position="253"/>
        <end position="278"/>
    </location>
</feature>
<sequence>MTSPSSPRKTGNILTKFVGSVRRKTPKTEPNVSELESSPDDQDAKPSTEVQLLECPKEQVYNGSSQSGSRKLRRAYSYIEIPKKNQESPISFGSIRSMGRKVRYGMSSVGRKEDLGASKADVPHSSPLNVPAPTVDTKIPDSDIGDLVPCSPGSENSERRDHGFQAHMEEDAPLSLNRAMLTAKRSRLPVLNITKDGSPKRFAADPNPTPLPGTTFNTLDGVNDVSIDTCNPGEIEGYRLMSTLLEDKNAAVTGSGGETNKPSVSPVLSQSMQRSTGAPHKLRVPFRRLGAATKPEAIPTPPYSVAAQDPAPAGHEVWADPNVGVFSPAIYSRGPSVSGIPAISGEFNPVAGQIGSDFSEPNTTVASSESPAPSMGPIDEFYQKRAERKKRHDEIIGTSPHESSGTSQDIRSSRDVSRGSESSGEATQIVQIHSRSEECGDGFHRKQLLTQPDDNSSETNTNGEDLGRNSKMINVPKTRSRLPDELYYHGWNLATGQLETQLPKAQESLAACRRRLKHMLLHQHPFYQEDKLGLDQSLDSLERYHSCVEIEQQATLWNALDIIKVFRLSQLRKQQLTQRNQLDQTYGGLLEGDFADMSLRLLMETKEPSEETIARTRSLLKEATYHAIQWTGAEIRSLAMLPQTTLDELLGLAKSPCGDVAPHASSSGPPQQFLKRSPTPWPIFVQKSSTPQIVRPSVFDPSTDSAQAQPLYDSINPENIKMTKDSEGIRSAPYRNNNPHEHPLSREQGPKQDTYPTTSFEEWQEQGFNHLSLAAKELTDPNLYEKASMTLEQYLDLTDYCSPRPRPYKPLWASLKDEEVSEEERGMKRRTLRCTYVARLQGEAMRAKLDPTTPEGYVVPEFYVGGNGRVERAWTVKKGGAWVTVKERPEKVVSDEAADETETEN</sequence>
<dbReference type="Proteomes" id="UP000799438">
    <property type="component" value="Unassembled WGS sequence"/>
</dbReference>
<feature type="compositionally biased region" description="Polar residues" evidence="1">
    <location>
        <begin position="400"/>
        <end position="410"/>
    </location>
</feature>
<feature type="region of interest" description="Disordered" evidence="1">
    <location>
        <begin position="659"/>
        <end position="678"/>
    </location>
</feature>
<dbReference type="GeneID" id="54303550"/>